<dbReference type="Proteomes" id="UP000324760">
    <property type="component" value="Chromosome"/>
</dbReference>
<keyword evidence="9 21" id="KW-0479">Metal-binding</keyword>
<dbReference type="GO" id="GO:0008716">
    <property type="term" value="F:D-alanine-D-alanine ligase activity"/>
    <property type="evidence" value="ECO:0007669"/>
    <property type="project" value="UniProtKB-UniRule"/>
</dbReference>
<dbReference type="PROSITE" id="PS00844">
    <property type="entry name" value="DALA_DALA_LIGASE_2"/>
    <property type="match status" value="1"/>
</dbReference>
<dbReference type="GO" id="GO:0071555">
    <property type="term" value="P:cell wall organization"/>
    <property type="evidence" value="ECO:0007669"/>
    <property type="project" value="UniProtKB-KW"/>
</dbReference>
<feature type="active site" evidence="20">
    <location>
        <position position="290"/>
    </location>
</feature>
<dbReference type="NCBIfam" id="NF002378">
    <property type="entry name" value="PRK01372.1"/>
    <property type="match status" value="1"/>
</dbReference>
<feature type="binding site" evidence="21">
    <location>
        <position position="266"/>
    </location>
    <ligand>
        <name>Mg(2+)</name>
        <dbReference type="ChEBI" id="CHEBI:18420"/>
        <label>1</label>
    </ligand>
</feature>
<feature type="active site" evidence="20">
    <location>
        <position position="26"/>
    </location>
</feature>
<keyword evidence="7 19" id="KW-0963">Cytoplasm</keyword>
<reference evidence="24 25" key="1">
    <citation type="journal article" date="2019" name="Biochem. Eng. J.">
        <title>Metabolic engineering of the marine bacteria Neptunomonas concharum for the production of acetoin and meso-2,3-butanediol from acetate.</title>
        <authorList>
            <person name="Li W."/>
            <person name="Pu N."/>
            <person name="Liu C.-X."/>
            <person name="Yuan Q.-P."/>
            <person name="Li Z.-J."/>
        </authorList>
    </citation>
    <scope>NUCLEOTIDE SEQUENCE [LARGE SCALE GENOMIC DNA]</scope>
    <source>
        <strain evidence="24 25">JCM17730</strain>
    </source>
</reference>
<feature type="domain" description="ATP-grasp" evidence="23">
    <location>
        <begin position="117"/>
        <end position="312"/>
    </location>
</feature>
<evidence type="ECO:0000256" key="6">
    <source>
        <dbReference type="ARBA" id="ARBA00012216"/>
    </source>
</evidence>
<evidence type="ECO:0000256" key="12">
    <source>
        <dbReference type="ARBA" id="ARBA00022842"/>
    </source>
</evidence>
<name>A0A5P1R8R6_9GAMM</name>
<gene>
    <name evidence="19" type="primary">ddl</name>
    <name evidence="24" type="ORF">F0U83_04530</name>
</gene>
<evidence type="ECO:0000256" key="11">
    <source>
        <dbReference type="ARBA" id="ARBA00022840"/>
    </source>
</evidence>
<dbReference type="HAMAP" id="MF_00047">
    <property type="entry name" value="Dala_Dala_lig"/>
    <property type="match status" value="1"/>
</dbReference>
<dbReference type="SUPFAM" id="SSF52440">
    <property type="entry name" value="PreATP-grasp domain"/>
    <property type="match status" value="1"/>
</dbReference>
<dbReference type="AlphaFoldDB" id="A0A5P1R8R6"/>
<dbReference type="OrthoDB" id="9813261at2"/>
<evidence type="ECO:0000256" key="8">
    <source>
        <dbReference type="ARBA" id="ARBA00022598"/>
    </source>
</evidence>
<dbReference type="Gene3D" id="3.30.1490.20">
    <property type="entry name" value="ATP-grasp fold, A domain"/>
    <property type="match status" value="1"/>
</dbReference>
<feature type="binding site" evidence="21">
    <location>
        <position position="279"/>
    </location>
    <ligand>
        <name>Mg(2+)</name>
        <dbReference type="ChEBI" id="CHEBI:18420"/>
        <label>1</label>
    </ligand>
</feature>
<evidence type="ECO:0000259" key="23">
    <source>
        <dbReference type="PROSITE" id="PS50975"/>
    </source>
</evidence>
<comment type="pathway">
    <text evidence="4 19">Cell wall biogenesis; peptidoglycan biosynthesis.</text>
</comment>
<dbReference type="EC" id="6.3.2.4" evidence="6 19"/>
<dbReference type="GO" id="GO:0005524">
    <property type="term" value="F:ATP binding"/>
    <property type="evidence" value="ECO:0007669"/>
    <property type="project" value="UniProtKB-UniRule"/>
</dbReference>
<dbReference type="PANTHER" id="PTHR23132">
    <property type="entry name" value="D-ALANINE--D-ALANINE LIGASE"/>
    <property type="match status" value="1"/>
</dbReference>
<evidence type="ECO:0000256" key="1">
    <source>
        <dbReference type="ARBA" id="ARBA00001936"/>
    </source>
</evidence>
<dbReference type="FunFam" id="3.30.470.20:FF:000008">
    <property type="entry name" value="D-alanine--D-alanine ligase"/>
    <property type="match status" value="1"/>
</dbReference>
<keyword evidence="10 22" id="KW-0547">Nucleotide-binding</keyword>
<evidence type="ECO:0000256" key="10">
    <source>
        <dbReference type="ARBA" id="ARBA00022741"/>
    </source>
</evidence>
<dbReference type="Gene3D" id="3.40.50.20">
    <property type="match status" value="1"/>
</dbReference>
<dbReference type="InterPro" id="IPR011761">
    <property type="entry name" value="ATP-grasp"/>
</dbReference>
<evidence type="ECO:0000256" key="16">
    <source>
        <dbReference type="ARBA" id="ARBA00023316"/>
    </source>
</evidence>
<keyword evidence="11 22" id="KW-0067">ATP-binding</keyword>
<dbReference type="EMBL" id="CP043869">
    <property type="protein sequence ID" value="QEQ96029.1"/>
    <property type="molecule type" value="Genomic_DNA"/>
</dbReference>
<keyword evidence="13 19" id="KW-0133">Cell shape</keyword>
<comment type="cofactor">
    <cofactor evidence="21">
        <name>Mg(2+)</name>
        <dbReference type="ChEBI" id="CHEBI:18420"/>
    </cofactor>
    <cofactor evidence="21">
        <name>Mn(2+)</name>
        <dbReference type="ChEBI" id="CHEBI:29035"/>
    </cofactor>
    <text evidence="21">Binds 2 magnesium or manganese ions per subunit.</text>
</comment>
<dbReference type="GO" id="GO:0005829">
    <property type="term" value="C:cytosol"/>
    <property type="evidence" value="ECO:0007669"/>
    <property type="project" value="UniProtKB-ARBA"/>
</dbReference>
<evidence type="ECO:0000256" key="20">
    <source>
        <dbReference type="PIRSR" id="PIRSR039102-1"/>
    </source>
</evidence>
<keyword evidence="25" id="KW-1185">Reference proteome</keyword>
<comment type="function">
    <text evidence="2 19">Cell wall formation.</text>
</comment>
<dbReference type="RefSeq" id="WP_138988894.1">
    <property type="nucleotide sequence ID" value="NZ_CP043869.1"/>
</dbReference>
<comment type="subcellular location">
    <subcellularLocation>
        <location evidence="3 19">Cytoplasm</location>
    </subcellularLocation>
</comment>
<dbReference type="InterPro" id="IPR005905">
    <property type="entry name" value="D_ala_D_ala"/>
</dbReference>
<dbReference type="KEGG" id="ncu:F0U83_04530"/>
<protein>
    <recommendedName>
        <fullName evidence="6 19">D-alanine--D-alanine ligase</fullName>
        <ecNumber evidence="6 19">6.3.2.4</ecNumber>
    </recommendedName>
    <alternativeName>
        <fullName evidence="19">D-Ala-D-Ala ligase</fullName>
    </alternativeName>
    <alternativeName>
        <fullName evidence="19">D-alanylalanine synthetase</fullName>
    </alternativeName>
</protein>
<dbReference type="NCBIfam" id="TIGR01205">
    <property type="entry name" value="D_ala_D_alaTIGR"/>
    <property type="match status" value="1"/>
</dbReference>
<organism evidence="24 25">
    <name type="scientific">Neptunomonas concharum</name>
    <dbReference type="NCBI Taxonomy" id="1031538"/>
    <lineage>
        <taxon>Bacteria</taxon>
        <taxon>Pseudomonadati</taxon>
        <taxon>Pseudomonadota</taxon>
        <taxon>Gammaproteobacteria</taxon>
        <taxon>Oceanospirillales</taxon>
        <taxon>Oceanospirillaceae</taxon>
        <taxon>Neptunomonas</taxon>
    </lineage>
</organism>
<dbReference type="InterPro" id="IPR000291">
    <property type="entry name" value="D-Ala_lig_Van_CS"/>
</dbReference>
<keyword evidence="15 21" id="KW-0464">Manganese</keyword>
<evidence type="ECO:0000256" key="17">
    <source>
        <dbReference type="ARBA" id="ARBA00047614"/>
    </source>
</evidence>
<dbReference type="GO" id="GO:0008360">
    <property type="term" value="P:regulation of cell shape"/>
    <property type="evidence" value="ECO:0007669"/>
    <property type="project" value="UniProtKB-KW"/>
</dbReference>
<dbReference type="InterPro" id="IPR011127">
    <property type="entry name" value="Dala_Dala_lig_N"/>
</dbReference>
<evidence type="ECO:0000256" key="4">
    <source>
        <dbReference type="ARBA" id="ARBA00004752"/>
    </source>
</evidence>
<evidence type="ECO:0000256" key="2">
    <source>
        <dbReference type="ARBA" id="ARBA00003921"/>
    </source>
</evidence>
<comment type="pathway">
    <text evidence="18">Glycan biosynthesis.</text>
</comment>
<feature type="active site" evidence="20">
    <location>
        <position position="159"/>
    </location>
</feature>
<evidence type="ECO:0000256" key="21">
    <source>
        <dbReference type="PIRSR" id="PIRSR039102-3"/>
    </source>
</evidence>
<evidence type="ECO:0000256" key="5">
    <source>
        <dbReference type="ARBA" id="ARBA00010871"/>
    </source>
</evidence>
<comment type="cofactor">
    <cofactor evidence="1">
        <name>Mn(2+)</name>
        <dbReference type="ChEBI" id="CHEBI:29035"/>
    </cofactor>
</comment>
<dbReference type="InterPro" id="IPR011095">
    <property type="entry name" value="Dala_Dala_lig_C"/>
</dbReference>
<dbReference type="PANTHER" id="PTHR23132:SF23">
    <property type="entry name" value="D-ALANINE--D-ALANINE LIGASE B"/>
    <property type="match status" value="1"/>
</dbReference>
<comment type="similarity">
    <text evidence="5 19">Belongs to the D-alanine--D-alanine ligase family.</text>
</comment>
<dbReference type="GO" id="GO:0009252">
    <property type="term" value="P:peptidoglycan biosynthetic process"/>
    <property type="evidence" value="ECO:0007669"/>
    <property type="project" value="UniProtKB-UniRule"/>
</dbReference>
<dbReference type="Pfam" id="PF07478">
    <property type="entry name" value="Dala_Dala_lig_C"/>
    <property type="match status" value="1"/>
</dbReference>
<proteinExistence type="inferred from homology"/>
<feature type="binding site" evidence="21">
    <location>
        <position position="281"/>
    </location>
    <ligand>
        <name>Mg(2+)</name>
        <dbReference type="ChEBI" id="CHEBI:18420"/>
        <label>2</label>
    </ligand>
</feature>
<evidence type="ECO:0000256" key="22">
    <source>
        <dbReference type="PROSITE-ProRule" id="PRU00409"/>
    </source>
</evidence>
<evidence type="ECO:0000256" key="9">
    <source>
        <dbReference type="ARBA" id="ARBA00022723"/>
    </source>
</evidence>
<evidence type="ECO:0000256" key="7">
    <source>
        <dbReference type="ARBA" id="ARBA00022490"/>
    </source>
</evidence>
<dbReference type="PROSITE" id="PS50975">
    <property type="entry name" value="ATP_GRASP"/>
    <property type="match status" value="1"/>
</dbReference>
<evidence type="ECO:0000256" key="18">
    <source>
        <dbReference type="ARBA" id="ARBA00060592"/>
    </source>
</evidence>
<feature type="binding site" evidence="21">
    <location>
        <position position="279"/>
    </location>
    <ligand>
        <name>Mg(2+)</name>
        <dbReference type="ChEBI" id="CHEBI:18420"/>
        <label>2</label>
    </ligand>
</feature>
<dbReference type="PROSITE" id="PS00843">
    <property type="entry name" value="DALA_DALA_LIGASE_1"/>
    <property type="match status" value="1"/>
</dbReference>
<evidence type="ECO:0000256" key="13">
    <source>
        <dbReference type="ARBA" id="ARBA00022960"/>
    </source>
</evidence>
<evidence type="ECO:0000256" key="19">
    <source>
        <dbReference type="HAMAP-Rule" id="MF_00047"/>
    </source>
</evidence>
<dbReference type="InterPro" id="IPR016185">
    <property type="entry name" value="PreATP-grasp_dom_sf"/>
</dbReference>
<evidence type="ECO:0000256" key="3">
    <source>
        <dbReference type="ARBA" id="ARBA00004496"/>
    </source>
</evidence>
<dbReference type="GO" id="GO:0046872">
    <property type="term" value="F:metal ion binding"/>
    <property type="evidence" value="ECO:0007669"/>
    <property type="project" value="UniProtKB-KW"/>
</dbReference>
<keyword evidence="16 19" id="KW-0961">Cell wall biogenesis/degradation</keyword>
<dbReference type="InterPro" id="IPR013815">
    <property type="entry name" value="ATP_grasp_subdomain_1"/>
</dbReference>
<evidence type="ECO:0000256" key="14">
    <source>
        <dbReference type="ARBA" id="ARBA00022984"/>
    </source>
</evidence>
<accession>A0A5P1R8R6</accession>
<evidence type="ECO:0000313" key="25">
    <source>
        <dbReference type="Proteomes" id="UP000324760"/>
    </source>
</evidence>
<sequence length="315" mass="34486">MTYRISDAESKAFGRVAVVYGGNSAERPVSLNSGRAVHAALVSAGVDAFLLDLYGPDGNLNPIQQLQAAECDRVFLILHGRGGEDGTIQGMLEMMQIPYTGSGVAASALGMDKLRSKQLFVGAGLPTPPFKVLRDQDDLSTCVAELGFPLMIKPAHEGSSIGMHKVSNAEQLAEAWQDACRYDQCVIAEQWVTGSEYTVAVLNDKALPAIKLETPHDFYDYNAKYEADDTRYHFDHGLSSEQEQRLLRLAEQAFSAVGCLDWGRVDIMQDQQGHFYLLEVNTTPGMTDHSLVPMAARQAGISFEQLVVEILREAE</sequence>
<evidence type="ECO:0000256" key="15">
    <source>
        <dbReference type="ARBA" id="ARBA00023211"/>
    </source>
</evidence>
<comment type="catalytic activity">
    <reaction evidence="17 19">
        <text>2 D-alanine + ATP = D-alanyl-D-alanine + ADP + phosphate + H(+)</text>
        <dbReference type="Rhea" id="RHEA:11224"/>
        <dbReference type="ChEBI" id="CHEBI:15378"/>
        <dbReference type="ChEBI" id="CHEBI:30616"/>
        <dbReference type="ChEBI" id="CHEBI:43474"/>
        <dbReference type="ChEBI" id="CHEBI:57416"/>
        <dbReference type="ChEBI" id="CHEBI:57822"/>
        <dbReference type="ChEBI" id="CHEBI:456216"/>
        <dbReference type="EC" id="6.3.2.4"/>
    </reaction>
</comment>
<evidence type="ECO:0000313" key="24">
    <source>
        <dbReference type="EMBL" id="QEQ96029.1"/>
    </source>
</evidence>
<dbReference type="PIRSF" id="PIRSF039102">
    <property type="entry name" value="Ddl/VanB"/>
    <property type="match status" value="1"/>
</dbReference>
<dbReference type="SUPFAM" id="SSF56059">
    <property type="entry name" value="Glutathione synthetase ATP-binding domain-like"/>
    <property type="match status" value="1"/>
</dbReference>
<dbReference type="Gene3D" id="3.30.470.20">
    <property type="entry name" value="ATP-grasp fold, B domain"/>
    <property type="match status" value="1"/>
</dbReference>
<keyword evidence="12 21" id="KW-0460">Magnesium</keyword>
<dbReference type="Pfam" id="PF01820">
    <property type="entry name" value="Dala_Dala_lig_N"/>
    <property type="match status" value="1"/>
</dbReference>
<keyword evidence="8 19" id="KW-0436">Ligase</keyword>
<dbReference type="UniPathway" id="UPA00219"/>
<dbReference type="FunFam" id="3.30.1490.20:FF:000007">
    <property type="entry name" value="D-alanine--D-alanine ligase"/>
    <property type="match status" value="1"/>
</dbReference>
<keyword evidence="14 19" id="KW-0573">Peptidoglycan synthesis</keyword>